<reference evidence="1" key="1">
    <citation type="submission" date="2021-06" db="EMBL/GenBank/DDBJ databases">
        <authorList>
            <person name="Kallberg Y."/>
            <person name="Tangrot J."/>
            <person name="Rosling A."/>
        </authorList>
    </citation>
    <scope>NUCLEOTIDE SEQUENCE</scope>
    <source>
        <strain evidence="1">AU212A</strain>
    </source>
</reference>
<accession>A0ACA9PKZ2</accession>
<organism evidence="1 2">
    <name type="scientific">Scutellospora calospora</name>
    <dbReference type="NCBI Taxonomy" id="85575"/>
    <lineage>
        <taxon>Eukaryota</taxon>
        <taxon>Fungi</taxon>
        <taxon>Fungi incertae sedis</taxon>
        <taxon>Mucoromycota</taxon>
        <taxon>Glomeromycotina</taxon>
        <taxon>Glomeromycetes</taxon>
        <taxon>Diversisporales</taxon>
        <taxon>Gigasporaceae</taxon>
        <taxon>Scutellospora</taxon>
    </lineage>
</organism>
<keyword evidence="2" id="KW-1185">Reference proteome</keyword>
<evidence type="ECO:0000313" key="2">
    <source>
        <dbReference type="Proteomes" id="UP000789860"/>
    </source>
</evidence>
<sequence length="126" mass="14867">EYPPKDGYENNRQLNIIARAILIYKELVRLWKEIGYHEVCKDVNDLVLQGIILPPSQPIGWTKPDVKTVKERHSELIDLEIKKELQDNFLPICLRETLNLNCKLKVKTYRISSKYLPETRESEFQT</sequence>
<dbReference type="Proteomes" id="UP000789860">
    <property type="component" value="Unassembled WGS sequence"/>
</dbReference>
<dbReference type="EMBL" id="CAJVPM010044562">
    <property type="protein sequence ID" value="CAG8714294.1"/>
    <property type="molecule type" value="Genomic_DNA"/>
</dbReference>
<evidence type="ECO:0000313" key="1">
    <source>
        <dbReference type="EMBL" id="CAG8714294.1"/>
    </source>
</evidence>
<gene>
    <name evidence="1" type="ORF">SCALOS_LOCUS10993</name>
</gene>
<feature type="non-terminal residue" evidence="1">
    <location>
        <position position="1"/>
    </location>
</feature>
<name>A0ACA9PKZ2_9GLOM</name>
<proteinExistence type="predicted"/>
<comment type="caution">
    <text evidence="1">The sequence shown here is derived from an EMBL/GenBank/DDBJ whole genome shotgun (WGS) entry which is preliminary data.</text>
</comment>
<protein>
    <submittedName>
        <fullName evidence="1">8466_t:CDS:1</fullName>
    </submittedName>
</protein>
<feature type="non-terminal residue" evidence="1">
    <location>
        <position position="126"/>
    </location>
</feature>